<name>A0ABU1NL64_9BURK</name>
<sequence>MQMQFLDEGIDNSHRVVFADIVVEALRQQSDLLSVLAFDESLHVAALQYRCHNLVSTVAYSTCFHTASADCGTADQPG</sequence>
<accession>A0ABU1NL64</accession>
<protein>
    <submittedName>
        <fullName evidence="1">Uncharacterized protein</fullName>
    </submittedName>
</protein>
<dbReference type="EMBL" id="JAVDRF010000015">
    <property type="protein sequence ID" value="MDR6539208.1"/>
    <property type="molecule type" value="Genomic_DNA"/>
</dbReference>
<evidence type="ECO:0000313" key="2">
    <source>
        <dbReference type="Proteomes" id="UP001184230"/>
    </source>
</evidence>
<dbReference type="Proteomes" id="UP001184230">
    <property type="component" value="Unassembled WGS sequence"/>
</dbReference>
<keyword evidence="2" id="KW-1185">Reference proteome</keyword>
<evidence type="ECO:0000313" key="1">
    <source>
        <dbReference type="EMBL" id="MDR6539208.1"/>
    </source>
</evidence>
<reference evidence="1 2" key="1">
    <citation type="submission" date="2023-07" db="EMBL/GenBank/DDBJ databases">
        <title>Sorghum-associated microbial communities from plants grown in Nebraska, USA.</title>
        <authorList>
            <person name="Schachtman D."/>
        </authorList>
    </citation>
    <scope>NUCLEOTIDE SEQUENCE [LARGE SCALE GENOMIC DNA]</scope>
    <source>
        <strain evidence="1 2">DS1781</strain>
    </source>
</reference>
<proteinExistence type="predicted"/>
<organism evidence="1 2">
    <name type="scientific">Variovorax soli</name>
    <dbReference type="NCBI Taxonomy" id="376815"/>
    <lineage>
        <taxon>Bacteria</taxon>
        <taxon>Pseudomonadati</taxon>
        <taxon>Pseudomonadota</taxon>
        <taxon>Betaproteobacteria</taxon>
        <taxon>Burkholderiales</taxon>
        <taxon>Comamonadaceae</taxon>
        <taxon>Variovorax</taxon>
    </lineage>
</organism>
<gene>
    <name evidence="1" type="ORF">J2739_005004</name>
</gene>
<comment type="caution">
    <text evidence="1">The sequence shown here is derived from an EMBL/GenBank/DDBJ whole genome shotgun (WGS) entry which is preliminary data.</text>
</comment>